<protein>
    <recommendedName>
        <fullName evidence="1">Peptidase M15C domain-containing protein</fullName>
    </recommendedName>
</protein>
<feature type="domain" description="Peptidase M15C" evidence="1">
    <location>
        <begin position="140"/>
        <end position="224"/>
    </location>
</feature>
<dbReference type="Gene3D" id="3.30.1380.10">
    <property type="match status" value="1"/>
</dbReference>
<dbReference type="Pfam" id="PF13539">
    <property type="entry name" value="Peptidase_M15_4"/>
    <property type="match status" value="1"/>
</dbReference>
<evidence type="ECO:0000313" key="3">
    <source>
        <dbReference type="Proteomes" id="UP000177943"/>
    </source>
</evidence>
<evidence type="ECO:0000313" key="2">
    <source>
        <dbReference type="EMBL" id="OHA26080.1"/>
    </source>
</evidence>
<proteinExistence type="predicted"/>
<dbReference type="Proteomes" id="UP000177943">
    <property type="component" value="Unassembled WGS sequence"/>
</dbReference>
<dbReference type="AlphaFoldDB" id="A0A1G2MQB1"/>
<sequence>MPVISADFWFSRNHDMILSQDHFFVKNTMHNSAPVIDSQKSVKEALAQNPDSLAPEDVLETLRVEVVEYVGFDGLIHQGQIVMHKDRLDDVLAFFELARKLSFPIRSVVPISDPRYVWDDERSCAGNNSSGFNYRTVSGNPTKLSRHALGVAFDINPVQNVYVRYDKDMKEVFRFPPNCFYDKEASGTLTVDHPLVVFMKERGWVWGGDWTPESGRVDYQHFEKAL</sequence>
<gene>
    <name evidence="2" type="ORF">A3D56_02070</name>
</gene>
<dbReference type="GO" id="GO:0008233">
    <property type="term" value="F:peptidase activity"/>
    <property type="evidence" value="ECO:0007669"/>
    <property type="project" value="InterPro"/>
</dbReference>
<dbReference type="EMBL" id="MHRP01000038">
    <property type="protein sequence ID" value="OHA26080.1"/>
    <property type="molecule type" value="Genomic_DNA"/>
</dbReference>
<dbReference type="InterPro" id="IPR009045">
    <property type="entry name" value="Zn_M74/Hedgehog-like"/>
</dbReference>
<organism evidence="2 3">
    <name type="scientific">Candidatus Taylorbacteria bacterium RIFCSPHIGHO2_02_FULL_45_35</name>
    <dbReference type="NCBI Taxonomy" id="1802311"/>
    <lineage>
        <taxon>Bacteria</taxon>
        <taxon>Candidatus Tayloriibacteriota</taxon>
    </lineage>
</organism>
<reference evidence="2 3" key="1">
    <citation type="journal article" date="2016" name="Nat. Commun.">
        <title>Thousands of microbial genomes shed light on interconnected biogeochemical processes in an aquifer system.</title>
        <authorList>
            <person name="Anantharaman K."/>
            <person name="Brown C.T."/>
            <person name="Hug L.A."/>
            <person name="Sharon I."/>
            <person name="Castelle C.J."/>
            <person name="Probst A.J."/>
            <person name="Thomas B.C."/>
            <person name="Singh A."/>
            <person name="Wilkins M.J."/>
            <person name="Karaoz U."/>
            <person name="Brodie E.L."/>
            <person name="Williams K.H."/>
            <person name="Hubbard S.S."/>
            <person name="Banfield J.F."/>
        </authorList>
    </citation>
    <scope>NUCLEOTIDE SEQUENCE [LARGE SCALE GENOMIC DNA]</scope>
</reference>
<name>A0A1G2MQB1_9BACT</name>
<dbReference type="InterPro" id="IPR039561">
    <property type="entry name" value="Peptidase_M15C"/>
</dbReference>
<accession>A0A1G2MQB1</accession>
<evidence type="ECO:0000259" key="1">
    <source>
        <dbReference type="Pfam" id="PF13539"/>
    </source>
</evidence>
<comment type="caution">
    <text evidence="2">The sequence shown here is derived from an EMBL/GenBank/DDBJ whole genome shotgun (WGS) entry which is preliminary data.</text>
</comment>
<dbReference type="SUPFAM" id="SSF55166">
    <property type="entry name" value="Hedgehog/DD-peptidase"/>
    <property type="match status" value="1"/>
</dbReference>